<keyword evidence="1" id="KW-0472">Membrane</keyword>
<keyword evidence="1" id="KW-1133">Transmembrane helix</keyword>
<accession>A0A1Y0L102</accession>
<dbReference type="EMBL" id="CP024870">
    <property type="protein sequence ID" value="ATX71072.1"/>
    <property type="molecule type" value="Genomic_DNA"/>
</dbReference>
<keyword evidence="1" id="KW-0812">Transmembrane</keyword>
<name>A0A1Y0L102_9MOLU</name>
<evidence type="ECO:0000313" key="3">
    <source>
        <dbReference type="Proteomes" id="UP000231179"/>
    </source>
</evidence>
<reference evidence="2 3" key="1">
    <citation type="submission" date="2017-11" db="EMBL/GenBank/DDBJ databases">
        <title>Complete genome sequence of Spiroplasma clarkii CN-5 (DSM 19994).</title>
        <authorList>
            <person name="Tsai Y.-M."/>
            <person name="Chang A."/>
            <person name="Lo W.-S."/>
            <person name="Kuo C.-H."/>
        </authorList>
    </citation>
    <scope>NUCLEOTIDE SEQUENCE [LARGE SCALE GENOMIC DNA]</scope>
    <source>
        <strain evidence="2 3">CN-5</strain>
    </source>
</reference>
<protein>
    <submittedName>
        <fullName evidence="2">Uncharacterized protein</fullName>
    </submittedName>
</protein>
<organism evidence="2 3">
    <name type="scientific">Spiroplasma clarkii</name>
    <dbReference type="NCBI Taxonomy" id="2139"/>
    <lineage>
        <taxon>Bacteria</taxon>
        <taxon>Bacillati</taxon>
        <taxon>Mycoplasmatota</taxon>
        <taxon>Mollicutes</taxon>
        <taxon>Entomoplasmatales</taxon>
        <taxon>Spiroplasmataceae</taxon>
        <taxon>Spiroplasma</taxon>
    </lineage>
</organism>
<keyword evidence="3" id="KW-1185">Reference proteome</keyword>
<sequence>MIKILSILAALFIAAPFFIWACMSFYSKSKKVRISNYWKIILGLIFTGLTLALVMIVIMIFVI</sequence>
<evidence type="ECO:0000313" key="2">
    <source>
        <dbReference type="EMBL" id="ATX71072.1"/>
    </source>
</evidence>
<evidence type="ECO:0000256" key="1">
    <source>
        <dbReference type="SAM" id="Phobius"/>
    </source>
</evidence>
<proteinExistence type="predicted"/>
<feature type="transmembrane region" description="Helical" evidence="1">
    <location>
        <begin position="40"/>
        <end position="62"/>
    </location>
</feature>
<gene>
    <name evidence="2" type="ORF">SCLAR_v1c07570</name>
</gene>
<dbReference type="RefSeq" id="WP_100254613.1">
    <property type="nucleotide sequence ID" value="NZ_CP015819.1"/>
</dbReference>
<dbReference type="Proteomes" id="UP000231179">
    <property type="component" value="Chromosome"/>
</dbReference>
<dbReference type="AlphaFoldDB" id="A0A1Y0L102"/>
<dbReference type="KEGG" id="scla:SCLARK_001117"/>